<dbReference type="SUPFAM" id="SSF81383">
    <property type="entry name" value="F-box domain"/>
    <property type="match status" value="1"/>
</dbReference>
<name>A0A6A6WM32_9PEZI</name>
<gene>
    <name evidence="3" type="ORF">EJ05DRAFT_31986</name>
</gene>
<dbReference type="GeneID" id="54481805"/>
<dbReference type="Proteomes" id="UP000799437">
    <property type="component" value="Unassembled WGS sequence"/>
</dbReference>
<dbReference type="RefSeq" id="XP_033605712.1">
    <property type="nucleotide sequence ID" value="XM_033740751.1"/>
</dbReference>
<reference evidence="3" key="1">
    <citation type="journal article" date="2020" name="Stud. Mycol.">
        <title>101 Dothideomycetes genomes: a test case for predicting lifestyles and emergence of pathogens.</title>
        <authorList>
            <person name="Haridas S."/>
            <person name="Albert R."/>
            <person name="Binder M."/>
            <person name="Bloem J."/>
            <person name="Labutti K."/>
            <person name="Salamov A."/>
            <person name="Andreopoulos B."/>
            <person name="Baker S."/>
            <person name="Barry K."/>
            <person name="Bills G."/>
            <person name="Bluhm B."/>
            <person name="Cannon C."/>
            <person name="Castanera R."/>
            <person name="Culley D."/>
            <person name="Daum C."/>
            <person name="Ezra D."/>
            <person name="Gonzalez J."/>
            <person name="Henrissat B."/>
            <person name="Kuo A."/>
            <person name="Liang C."/>
            <person name="Lipzen A."/>
            <person name="Lutzoni F."/>
            <person name="Magnuson J."/>
            <person name="Mondo S."/>
            <person name="Nolan M."/>
            <person name="Ohm R."/>
            <person name="Pangilinan J."/>
            <person name="Park H.-J."/>
            <person name="Ramirez L."/>
            <person name="Alfaro M."/>
            <person name="Sun H."/>
            <person name="Tritt A."/>
            <person name="Yoshinaga Y."/>
            <person name="Zwiers L.-H."/>
            <person name="Turgeon B."/>
            <person name="Goodwin S."/>
            <person name="Spatafora J."/>
            <person name="Crous P."/>
            <person name="Grigoriev I."/>
        </authorList>
    </citation>
    <scope>NUCLEOTIDE SEQUENCE</scope>
    <source>
        <strain evidence="3">CBS 121739</strain>
    </source>
</reference>
<dbReference type="Pfam" id="PF12937">
    <property type="entry name" value="F-box-like"/>
    <property type="match status" value="1"/>
</dbReference>
<proteinExistence type="predicted"/>
<protein>
    <recommendedName>
        <fullName evidence="2">F-box domain-containing protein</fullName>
    </recommendedName>
</protein>
<dbReference type="EMBL" id="ML996565">
    <property type="protein sequence ID" value="KAF2763261.1"/>
    <property type="molecule type" value="Genomic_DNA"/>
</dbReference>
<feature type="domain" description="F-box" evidence="2">
    <location>
        <begin position="56"/>
        <end position="102"/>
    </location>
</feature>
<feature type="compositionally biased region" description="Basic and acidic residues" evidence="1">
    <location>
        <begin position="24"/>
        <end position="36"/>
    </location>
</feature>
<dbReference type="InterPro" id="IPR001810">
    <property type="entry name" value="F-box_dom"/>
</dbReference>
<evidence type="ECO:0000313" key="3">
    <source>
        <dbReference type="EMBL" id="KAF2763261.1"/>
    </source>
</evidence>
<dbReference type="AlphaFoldDB" id="A0A6A6WM32"/>
<evidence type="ECO:0000259" key="2">
    <source>
        <dbReference type="PROSITE" id="PS50181"/>
    </source>
</evidence>
<keyword evidence="4" id="KW-1185">Reference proteome</keyword>
<evidence type="ECO:0000313" key="4">
    <source>
        <dbReference type="Proteomes" id="UP000799437"/>
    </source>
</evidence>
<dbReference type="InterPro" id="IPR036047">
    <property type="entry name" value="F-box-like_dom_sf"/>
</dbReference>
<dbReference type="PROSITE" id="PS50181">
    <property type="entry name" value="FBOX"/>
    <property type="match status" value="1"/>
</dbReference>
<sequence length="485" mass="56297">MPQHWMSFASVSEQLKRILRRTKDHPNEGEDFHDVVPRPGGKMSAQTAPHLPDPFKDRLTRLPNELLFQITSYLSESDKGSVARTCVQLFRLLHTDKFKNDRTKCIRGRGARIYRQLFSCERCRAHDQATGPRSYRLRSSLWCSGCGVHHWWHYFSDEQREMEDKKRTCIGRRGSIRVCPHRDLSYNDLKDIRRQNDISTPSAGLVLCEAPDHRHGKQPTLFFEEDGYASIINVDRVATLESDTRAARSSFKDTLLDTLLEACVAAPICPHIGALKLWLTFKDTFEKSWNQTPNACASGFERDQLWPRACMGDTEIEDIFCRPGRRVAPDECYICWTSFDFWKHRCRGIPELVLYRRRVFPIARPAHSLWLRNLREEELKLDLPQSLKHNTFCNVPGCNRGFVGELKWHHFPSEDYYWRPDSPADEVTVDQPSSHSAACFEICHRFDRGRWRVGTGSWVSRFWSRAPGEPLSSTSDMESKIRGSY</sequence>
<feature type="region of interest" description="Disordered" evidence="1">
    <location>
        <begin position="22"/>
        <end position="53"/>
    </location>
</feature>
<accession>A0A6A6WM32</accession>
<organism evidence="3 4">
    <name type="scientific">Pseudovirgaria hyperparasitica</name>
    <dbReference type="NCBI Taxonomy" id="470096"/>
    <lineage>
        <taxon>Eukaryota</taxon>
        <taxon>Fungi</taxon>
        <taxon>Dikarya</taxon>
        <taxon>Ascomycota</taxon>
        <taxon>Pezizomycotina</taxon>
        <taxon>Dothideomycetes</taxon>
        <taxon>Dothideomycetes incertae sedis</taxon>
        <taxon>Acrospermales</taxon>
        <taxon>Acrospermaceae</taxon>
        <taxon>Pseudovirgaria</taxon>
    </lineage>
</organism>
<evidence type="ECO:0000256" key="1">
    <source>
        <dbReference type="SAM" id="MobiDB-lite"/>
    </source>
</evidence>